<reference evidence="1" key="2">
    <citation type="journal article" date="2022" name="New Phytol.">
        <title>Evolutionary transition to the ectomycorrhizal habit in the genomes of a hyperdiverse lineage of mushroom-forming fungi.</title>
        <authorList>
            <person name="Looney B."/>
            <person name="Miyauchi S."/>
            <person name="Morin E."/>
            <person name="Drula E."/>
            <person name="Courty P.E."/>
            <person name="Kohler A."/>
            <person name="Kuo A."/>
            <person name="LaButti K."/>
            <person name="Pangilinan J."/>
            <person name="Lipzen A."/>
            <person name="Riley R."/>
            <person name="Andreopoulos W."/>
            <person name="He G."/>
            <person name="Johnson J."/>
            <person name="Nolan M."/>
            <person name="Tritt A."/>
            <person name="Barry K.W."/>
            <person name="Grigoriev I.V."/>
            <person name="Nagy L.G."/>
            <person name="Hibbett D."/>
            <person name="Henrissat B."/>
            <person name="Matheny P.B."/>
            <person name="Labbe J."/>
            <person name="Martin F.M."/>
        </authorList>
    </citation>
    <scope>NUCLEOTIDE SEQUENCE</scope>
    <source>
        <strain evidence="1">EC-137</strain>
    </source>
</reference>
<dbReference type="EMBL" id="MU273509">
    <property type="protein sequence ID" value="KAI0033934.1"/>
    <property type="molecule type" value="Genomic_DNA"/>
</dbReference>
<comment type="caution">
    <text evidence="1">The sequence shown here is derived from an EMBL/GenBank/DDBJ whole genome shotgun (WGS) entry which is preliminary data.</text>
</comment>
<reference evidence="1" key="1">
    <citation type="submission" date="2021-02" db="EMBL/GenBank/DDBJ databases">
        <authorList>
            <consortium name="DOE Joint Genome Institute"/>
            <person name="Ahrendt S."/>
            <person name="Looney B.P."/>
            <person name="Miyauchi S."/>
            <person name="Morin E."/>
            <person name="Drula E."/>
            <person name="Courty P.E."/>
            <person name="Chicoki N."/>
            <person name="Fauchery L."/>
            <person name="Kohler A."/>
            <person name="Kuo A."/>
            <person name="Labutti K."/>
            <person name="Pangilinan J."/>
            <person name="Lipzen A."/>
            <person name="Riley R."/>
            <person name="Andreopoulos W."/>
            <person name="He G."/>
            <person name="Johnson J."/>
            <person name="Barry K.W."/>
            <person name="Grigoriev I.V."/>
            <person name="Nagy L."/>
            <person name="Hibbett D."/>
            <person name="Henrissat B."/>
            <person name="Matheny P.B."/>
            <person name="Labbe J."/>
            <person name="Martin F."/>
        </authorList>
    </citation>
    <scope>NUCLEOTIDE SEQUENCE</scope>
    <source>
        <strain evidence="1">EC-137</strain>
    </source>
</reference>
<name>A0ACB8QPY6_9AGAM</name>
<organism evidence="1 2">
    <name type="scientific">Vararia minispora EC-137</name>
    <dbReference type="NCBI Taxonomy" id="1314806"/>
    <lineage>
        <taxon>Eukaryota</taxon>
        <taxon>Fungi</taxon>
        <taxon>Dikarya</taxon>
        <taxon>Basidiomycota</taxon>
        <taxon>Agaricomycotina</taxon>
        <taxon>Agaricomycetes</taxon>
        <taxon>Russulales</taxon>
        <taxon>Lachnocladiaceae</taxon>
        <taxon>Vararia</taxon>
    </lineage>
</organism>
<gene>
    <name evidence="1" type="ORF">K488DRAFT_46627</name>
</gene>
<accession>A0ACB8QPY6</accession>
<proteinExistence type="predicted"/>
<sequence>MIPAPLSQEERAYTPRLTTYQLASFSQLFSDLQILALTSRITELSYSVSEIQTSIFEVQELRHKSQALGDGSNPTGVIDKSLGALDERLDTVAEGVKSVSESIQPLLDAPPSDVDDTSERSVLLRKYEAFTAEWEAVQQDSDVLREELKEDKWLTVFRTVTDQADGMMSSLEKAVNRCQDFIWQVHRHGPEDMLSPSSSMASMTSSVRSDKSPYSLEVYQNLLDSFEAKKKHYMPATTKVLTIIDKGVQDRVTKNGECLRRHAESTQRWKQLRDRIARTDAEMESVRRILLAPADMTPSESASSNTSGPTSKSRTGYLTPPSNSGSAGKKSSGKDTLARSISPFRKFARRFTGSSKSPSVPPAPLATPANPSRIAPRTPVSEPVRTLRGRSSMFLFGAPAPVSPGHKHSQSMTPENSPRQQAPDDDANVTIKARGTPPARLPWNSSTKLDDENAGIARSRRPSASGLPPVDRSPYKRSLSRSSMASSARPFSPMTSTTSTVASTTPSHVRAPSRGAPSRAQTPHALQPRTRPRTPSYIPSPALDGPVTPSAHRRGASVAPSDSGYGDYDDSPTRSGHGRAPSRAGAMTPGGTRLPHPRPPSRSMIPAPKLHVSTPSRPGSALSDYFARAASPTSSVGHGYTPGSSFRSMAMRAQTPESTLKLRAGQAMGIPTTPSTPGFPRASRGPPSSFRDTPGSVGRAASRNGYGYGNWGAEAEQHIYVPANARDPLDTEVAAVVNAIEHGLRVERIDPPLRVPPKEGTEVRAQYAFTSVLGRKVVSLKLTTLARPGGGTGTKKVMARVGGGWIDLAVWLSSRSA</sequence>
<keyword evidence="2" id="KW-1185">Reference proteome</keyword>
<dbReference type="Proteomes" id="UP000814128">
    <property type="component" value="Unassembled WGS sequence"/>
</dbReference>
<protein>
    <submittedName>
        <fullName evidence="1">Uncharacterized protein</fullName>
    </submittedName>
</protein>
<evidence type="ECO:0000313" key="2">
    <source>
        <dbReference type="Proteomes" id="UP000814128"/>
    </source>
</evidence>
<evidence type="ECO:0000313" key="1">
    <source>
        <dbReference type="EMBL" id="KAI0033934.1"/>
    </source>
</evidence>